<dbReference type="EMBL" id="ONZQ02000013">
    <property type="protein sequence ID" value="SPO05506.1"/>
    <property type="molecule type" value="Genomic_DNA"/>
</dbReference>
<dbReference type="Proteomes" id="UP001187682">
    <property type="component" value="Unassembled WGS sequence"/>
</dbReference>
<name>A0AAE8SY45_9PEZI</name>
<dbReference type="SUPFAM" id="SSF81301">
    <property type="entry name" value="Nucleotidyltransferase"/>
    <property type="match status" value="1"/>
</dbReference>
<feature type="compositionally biased region" description="Basic and acidic residues" evidence="1">
    <location>
        <begin position="10"/>
        <end position="24"/>
    </location>
</feature>
<reference evidence="2" key="1">
    <citation type="submission" date="2018-03" db="EMBL/GenBank/DDBJ databases">
        <authorList>
            <person name="Guldener U."/>
        </authorList>
    </citation>
    <scope>NUCLEOTIDE SEQUENCE</scope>
</reference>
<gene>
    <name evidence="2" type="ORF">DNG_08193</name>
</gene>
<protein>
    <recommendedName>
        <fullName evidence="4">Nucleotidyltransferase family protein</fullName>
    </recommendedName>
</protein>
<evidence type="ECO:0000313" key="2">
    <source>
        <dbReference type="EMBL" id="SPO05506.1"/>
    </source>
</evidence>
<evidence type="ECO:0008006" key="4">
    <source>
        <dbReference type="Google" id="ProtNLM"/>
    </source>
</evidence>
<organism evidence="2 3">
    <name type="scientific">Cephalotrichum gorgonifer</name>
    <dbReference type="NCBI Taxonomy" id="2041049"/>
    <lineage>
        <taxon>Eukaryota</taxon>
        <taxon>Fungi</taxon>
        <taxon>Dikarya</taxon>
        <taxon>Ascomycota</taxon>
        <taxon>Pezizomycotina</taxon>
        <taxon>Sordariomycetes</taxon>
        <taxon>Hypocreomycetidae</taxon>
        <taxon>Microascales</taxon>
        <taxon>Microascaceae</taxon>
        <taxon>Cephalotrichum</taxon>
    </lineage>
</organism>
<proteinExistence type="predicted"/>
<evidence type="ECO:0000256" key="1">
    <source>
        <dbReference type="SAM" id="MobiDB-lite"/>
    </source>
</evidence>
<feature type="region of interest" description="Disordered" evidence="1">
    <location>
        <begin position="7"/>
        <end position="65"/>
    </location>
</feature>
<accession>A0AAE8SY45</accession>
<comment type="caution">
    <text evidence="2">The sequence shown here is derived from an EMBL/GenBank/DDBJ whole genome shotgun (WGS) entry which is preliminary data.</text>
</comment>
<evidence type="ECO:0000313" key="3">
    <source>
        <dbReference type="Proteomes" id="UP001187682"/>
    </source>
</evidence>
<sequence length="287" mass="31647">MCLYFRRNAKPRDTASLEKDDRPRPVSVFSITSPKLVSTATTPASSRRNSTTPLSSPSQSARNIQPTICNREMPRRDMYEALDAITAALADMPHAIVGGIALMLLGSPRPTKDVDLVVPDGRAPEAAALLAAGGQFGVETTPAGRMRAWFDASSGRRYNVDVLEPHAIRQVFTLGAPETKLVQGYRVLEPRQLLNFKIASWTDRMCTQSVKKTNHARDITFLVDYLAKKGAVVARGEVYHATDDFLMLFGATYPGSTKLLEKIGLVRTGASRKNSVDSKFRMFDDLW</sequence>
<dbReference type="Gene3D" id="3.30.460.40">
    <property type="match status" value="1"/>
</dbReference>
<feature type="compositionally biased region" description="Polar residues" evidence="1">
    <location>
        <begin position="29"/>
        <end position="65"/>
    </location>
</feature>
<dbReference type="InterPro" id="IPR043519">
    <property type="entry name" value="NT_sf"/>
</dbReference>
<dbReference type="AlphaFoldDB" id="A0AAE8SY45"/>
<keyword evidence="3" id="KW-1185">Reference proteome</keyword>